<keyword evidence="2" id="KW-1185">Reference proteome</keyword>
<sequence length="72" mass="8392">MCEQLMVFEIFIPNHTLNRGGVCIVINSLRSELRIIKWAWKDICSLDRWSSKAIVVGKEARPTKSRQCQFHC</sequence>
<dbReference type="AlphaFoldDB" id="A0A0V1MLS1"/>
<dbReference type="OrthoDB" id="10398467at2759"/>
<evidence type="ECO:0000313" key="2">
    <source>
        <dbReference type="Proteomes" id="UP000054843"/>
    </source>
</evidence>
<name>A0A0V1MLS1_9BILA</name>
<accession>A0A0V1MLS1</accession>
<reference evidence="1 2" key="1">
    <citation type="submission" date="2015-01" db="EMBL/GenBank/DDBJ databases">
        <title>Evolution of Trichinella species and genotypes.</title>
        <authorList>
            <person name="Korhonen P.K."/>
            <person name="Edoardo P."/>
            <person name="Giuseppe L.R."/>
            <person name="Gasser R.B."/>
        </authorList>
    </citation>
    <scope>NUCLEOTIDE SEQUENCE [LARGE SCALE GENOMIC DNA]</scope>
    <source>
        <strain evidence="1">ISS1980</strain>
    </source>
</reference>
<organism evidence="1 2">
    <name type="scientific">Trichinella papuae</name>
    <dbReference type="NCBI Taxonomy" id="268474"/>
    <lineage>
        <taxon>Eukaryota</taxon>
        <taxon>Metazoa</taxon>
        <taxon>Ecdysozoa</taxon>
        <taxon>Nematoda</taxon>
        <taxon>Enoplea</taxon>
        <taxon>Dorylaimia</taxon>
        <taxon>Trichinellida</taxon>
        <taxon>Trichinellidae</taxon>
        <taxon>Trichinella</taxon>
    </lineage>
</organism>
<comment type="caution">
    <text evidence="1">The sequence shown here is derived from an EMBL/GenBank/DDBJ whole genome shotgun (WGS) entry which is preliminary data.</text>
</comment>
<proteinExistence type="predicted"/>
<dbReference type="EMBL" id="JYDO01000076">
    <property type="protein sequence ID" value="KRZ72588.1"/>
    <property type="molecule type" value="Genomic_DNA"/>
</dbReference>
<protein>
    <submittedName>
        <fullName evidence="1">Uncharacterized protein</fullName>
    </submittedName>
</protein>
<gene>
    <name evidence="1" type="ORF">T10_4674</name>
</gene>
<evidence type="ECO:0000313" key="1">
    <source>
        <dbReference type="EMBL" id="KRZ72588.1"/>
    </source>
</evidence>
<dbReference type="Proteomes" id="UP000054843">
    <property type="component" value="Unassembled WGS sequence"/>
</dbReference>